<dbReference type="OrthoDB" id="3199651at2759"/>
<organism evidence="3 4">
    <name type="scientific">Ceriporiopsis subvermispora (strain B)</name>
    <name type="common">White-rot fungus</name>
    <name type="synonym">Gelatoporia subvermispora</name>
    <dbReference type="NCBI Taxonomy" id="914234"/>
    <lineage>
        <taxon>Eukaryota</taxon>
        <taxon>Fungi</taxon>
        <taxon>Dikarya</taxon>
        <taxon>Basidiomycota</taxon>
        <taxon>Agaricomycotina</taxon>
        <taxon>Agaricomycetes</taxon>
        <taxon>Polyporales</taxon>
        <taxon>Gelatoporiaceae</taxon>
        <taxon>Gelatoporia</taxon>
    </lineage>
</organism>
<dbReference type="EMBL" id="KB445799">
    <property type="protein sequence ID" value="EMD36070.1"/>
    <property type="molecule type" value="Genomic_DNA"/>
</dbReference>
<feature type="compositionally biased region" description="Basic and acidic residues" evidence="1">
    <location>
        <begin position="1"/>
        <end position="26"/>
    </location>
</feature>
<evidence type="ECO:0000313" key="4">
    <source>
        <dbReference type="Proteomes" id="UP000016930"/>
    </source>
</evidence>
<feature type="transmembrane region" description="Helical" evidence="2">
    <location>
        <begin position="42"/>
        <end position="62"/>
    </location>
</feature>
<accession>M2QVE8</accession>
<dbReference type="HOGENOM" id="CLU_103024_1_0_1"/>
<gene>
    <name evidence="3" type="ORF">CERSUDRAFT_53111</name>
</gene>
<keyword evidence="2" id="KW-1133">Transmembrane helix</keyword>
<name>M2QVE8_CERS8</name>
<proteinExistence type="predicted"/>
<dbReference type="Proteomes" id="UP000016930">
    <property type="component" value="Unassembled WGS sequence"/>
</dbReference>
<evidence type="ECO:0000256" key="2">
    <source>
        <dbReference type="SAM" id="Phobius"/>
    </source>
</evidence>
<reference evidence="3 4" key="1">
    <citation type="journal article" date="2012" name="Proc. Natl. Acad. Sci. U.S.A.">
        <title>Comparative genomics of Ceriporiopsis subvermispora and Phanerochaete chrysosporium provide insight into selective ligninolysis.</title>
        <authorList>
            <person name="Fernandez-Fueyo E."/>
            <person name="Ruiz-Duenas F.J."/>
            <person name="Ferreira P."/>
            <person name="Floudas D."/>
            <person name="Hibbett D.S."/>
            <person name="Canessa P."/>
            <person name="Larrondo L.F."/>
            <person name="James T.Y."/>
            <person name="Seelenfreund D."/>
            <person name="Lobos S."/>
            <person name="Polanco R."/>
            <person name="Tello M."/>
            <person name="Honda Y."/>
            <person name="Watanabe T."/>
            <person name="Watanabe T."/>
            <person name="Ryu J.S."/>
            <person name="Kubicek C.P."/>
            <person name="Schmoll M."/>
            <person name="Gaskell J."/>
            <person name="Hammel K.E."/>
            <person name="St John F.J."/>
            <person name="Vanden Wymelenberg A."/>
            <person name="Sabat G."/>
            <person name="Splinter BonDurant S."/>
            <person name="Syed K."/>
            <person name="Yadav J.S."/>
            <person name="Doddapaneni H."/>
            <person name="Subramanian V."/>
            <person name="Lavin J.L."/>
            <person name="Oguiza J.A."/>
            <person name="Perez G."/>
            <person name="Pisabarro A.G."/>
            <person name="Ramirez L."/>
            <person name="Santoyo F."/>
            <person name="Master E."/>
            <person name="Coutinho P.M."/>
            <person name="Henrissat B."/>
            <person name="Lombard V."/>
            <person name="Magnuson J.K."/>
            <person name="Kuees U."/>
            <person name="Hori C."/>
            <person name="Igarashi K."/>
            <person name="Samejima M."/>
            <person name="Held B.W."/>
            <person name="Barry K.W."/>
            <person name="LaButti K.M."/>
            <person name="Lapidus A."/>
            <person name="Lindquist E.A."/>
            <person name="Lucas S.M."/>
            <person name="Riley R."/>
            <person name="Salamov A.A."/>
            <person name="Hoffmeister D."/>
            <person name="Schwenk D."/>
            <person name="Hadar Y."/>
            <person name="Yarden O."/>
            <person name="de Vries R.P."/>
            <person name="Wiebenga A."/>
            <person name="Stenlid J."/>
            <person name="Eastwood D."/>
            <person name="Grigoriev I.V."/>
            <person name="Berka R.M."/>
            <person name="Blanchette R.A."/>
            <person name="Kersten P."/>
            <person name="Martinez A.T."/>
            <person name="Vicuna R."/>
            <person name="Cullen D."/>
        </authorList>
    </citation>
    <scope>NUCLEOTIDE SEQUENCE [LARGE SCALE GENOMIC DNA]</scope>
    <source>
        <strain evidence="3 4">B</strain>
    </source>
</reference>
<feature type="region of interest" description="Disordered" evidence="1">
    <location>
        <begin position="1"/>
        <end position="31"/>
    </location>
</feature>
<dbReference type="AlphaFoldDB" id="M2QVE8"/>
<evidence type="ECO:0000256" key="1">
    <source>
        <dbReference type="SAM" id="MobiDB-lite"/>
    </source>
</evidence>
<keyword evidence="2" id="KW-0472">Membrane</keyword>
<dbReference type="STRING" id="914234.M2QVE8"/>
<keyword evidence="2" id="KW-0812">Transmembrane</keyword>
<protein>
    <submittedName>
        <fullName evidence="3">Uncharacterized protein</fullName>
    </submittedName>
</protein>
<keyword evidence="4" id="KW-1185">Reference proteome</keyword>
<sequence length="152" mass="16341">MSDNVREKGTAVKSRADLPPPRERKGVRPVSPPLSNTSLRRFIYYLALFAAALFAFYAWRFFQWKAEVGGWWNLATGHRPGAAAAAWAARTNIDVPGPTATHEGSPSVEQRINELAQALGVPSKDLAAAIAGAVKEYVPPATLSSIASHETG</sequence>
<evidence type="ECO:0000313" key="3">
    <source>
        <dbReference type="EMBL" id="EMD36070.1"/>
    </source>
</evidence>